<comment type="caution">
    <text evidence="1">The sequence shown here is derived from an EMBL/GenBank/DDBJ whole genome shotgun (WGS) entry which is preliminary data.</text>
</comment>
<evidence type="ECO:0000313" key="2">
    <source>
        <dbReference type="Proteomes" id="UP000789508"/>
    </source>
</evidence>
<dbReference type="AlphaFoldDB" id="A0A9N8ZWH3"/>
<gene>
    <name evidence="1" type="ORF">ALEPTO_LOCUS3900</name>
</gene>
<keyword evidence="2" id="KW-1185">Reference proteome</keyword>
<dbReference type="EMBL" id="CAJVPS010000795">
    <property type="protein sequence ID" value="CAG8509524.1"/>
    <property type="molecule type" value="Genomic_DNA"/>
</dbReference>
<accession>A0A9N8ZWH3</accession>
<sequence length="77" mass="9366">MKLKFLSKILYTLLLITWLCNDIIYGKYMLQLCNIDFVKKFNNPEPLNHFRRLVYHRRQGFNATNSIENLKIKEEMQ</sequence>
<dbReference type="Proteomes" id="UP000789508">
    <property type="component" value="Unassembled WGS sequence"/>
</dbReference>
<name>A0A9N8ZWH3_9GLOM</name>
<protein>
    <submittedName>
        <fullName evidence="1">12386_t:CDS:1</fullName>
    </submittedName>
</protein>
<proteinExistence type="predicted"/>
<evidence type="ECO:0000313" key="1">
    <source>
        <dbReference type="EMBL" id="CAG8509524.1"/>
    </source>
</evidence>
<reference evidence="1" key="1">
    <citation type="submission" date="2021-06" db="EMBL/GenBank/DDBJ databases">
        <authorList>
            <person name="Kallberg Y."/>
            <person name="Tangrot J."/>
            <person name="Rosling A."/>
        </authorList>
    </citation>
    <scope>NUCLEOTIDE SEQUENCE</scope>
    <source>
        <strain evidence="1">FL130A</strain>
    </source>
</reference>
<organism evidence="1 2">
    <name type="scientific">Ambispora leptoticha</name>
    <dbReference type="NCBI Taxonomy" id="144679"/>
    <lineage>
        <taxon>Eukaryota</taxon>
        <taxon>Fungi</taxon>
        <taxon>Fungi incertae sedis</taxon>
        <taxon>Mucoromycota</taxon>
        <taxon>Glomeromycotina</taxon>
        <taxon>Glomeromycetes</taxon>
        <taxon>Archaeosporales</taxon>
        <taxon>Ambisporaceae</taxon>
        <taxon>Ambispora</taxon>
    </lineage>
</organism>
<dbReference type="OrthoDB" id="2399869at2759"/>